<dbReference type="Gene3D" id="3.10.20.30">
    <property type="match status" value="1"/>
</dbReference>
<dbReference type="PANTHER" id="PTHR11921">
    <property type="entry name" value="SUCCINATE DEHYDROGENASE IRON-SULFUR PROTEIN"/>
    <property type="match status" value="1"/>
</dbReference>
<dbReference type="GO" id="GO:0009060">
    <property type="term" value="P:aerobic respiration"/>
    <property type="evidence" value="ECO:0007669"/>
    <property type="project" value="TreeGrafter"/>
</dbReference>
<accession>A0A8J5EVE6</accession>
<proteinExistence type="predicted"/>
<sequence>MSAKMFKKRGLWIKGGRHQGGMLPQRRSAAFDKKKFEISVLGPVLRRSCREGICSSCSMNIDGRLAEAEENAGGGGKRVLAATGRKKLDGLYECILCACCSAAWPAYWWKTEAFLGPPANVDGLQTGETHGYLLELPTGRERGGGHSPAKAGDRGWRSSATDEDRQEAKGGDQPLCASGGNRRGVKVWQREGHRALEVTIGLVVAAHDADNNTPRDKGSSDLDEAVAS</sequence>
<dbReference type="AlphaFoldDB" id="A0A8J5EVE6"/>
<evidence type="ECO:0000313" key="3">
    <source>
        <dbReference type="Proteomes" id="UP000734854"/>
    </source>
</evidence>
<dbReference type="GO" id="GO:0051536">
    <property type="term" value="F:iron-sulfur cluster binding"/>
    <property type="evidence" value="ECO:0007669"/>
    <property type="project" value="InterPro"/>
</dbReference>
<feature type="compositionally biased region" description="Basic and acidic residues" evidence="1">
    <location>
        <begin position="207"/>
        <end position="220"/>
    </location>
</feature>
<dbReference type="InterPro" id="IPR012675">
    <property type="entry name" value="Beta-grasp_dom_sf"/>
</dbReference>
<dbReference type="EMBL" id="JACMSC010000019">
    <property type="protein sequence ID" value="KAG6473311.1"/>
    <property type="molecule type" value="Genomic_DNA"/>
</dbReference>
<dbReference type="InterPro" id="IPR036010">
    <property type="entry name" value="2Fe-2S_ferredoxin-like_sf"/>
</dbReference>
<organism evidence="2 3">
    <name type="scientific">Zingiber officinale</name>
    <name type="common">Ginger</name>
    <name type="synonym">Amomum zingiber</name>
    <dbReference type="NCBI Taxonomy" id="94328"/>
    <lineage>
        <taxon>Eukaryota</taxon>
        <taxon>Viridiplantae</taxon>
        <taxon>Streptophyta</taxon>
        <taxon>Embryophyta</taxon>
        <taxon>Tracheophyta</taxon>
        <taxon>Spermatophyta</taxon>
        <taxon>Magnoliopsida</taxon>
        <taxon>Liliopsida</taxon>
        <taxon>Zingiberales</taxon>
        <taxon>Zingiberaceae</taxon>
        <taxon>Zingiber</taxon>
    </lineage>
</organism>
<dbReference type="InterPro" id="IPR009051">
    <property type="entry name" value="Helical_ferredxn"/>
</dbReference>
<dbReference type="PANTHER" id="PTHR11921:SF40">
    <property type="entry name" value="SUCCINATE DEHYDROGENASE [UBIQUINONE] IRON-SULFUR SUBUNIT 3, MITOCHONDRIAL"/>
    <property type="match status" value="1"/>
</dbReference>
<dbReference type="GO" id="GO:0005739">
    <property type="term" value="C:mitochondrion"/>
    <property type="evidence" value="ECO:0007669"/>
    <property type="project" value="TreeGrafter"/>
</dbReference>
<dbReference type="InterPro" id="IPR050573">
    <property type="entry name" value="SDH/FRD_Iron-Sulfur"/>
</dbReference>
<dbReference type="SUPFAM" id="SSF54292">
    <property type="entry name" value="2Fe-2S ferredoxin-like"/>
    <property type="match status" value="1"/>
</dbReference>
<name>A0A8J5EVE6_ZINOF</name>
<dbReference type="Proteomes" id="UP000734854">
    <property type="component" value="Unassembled WGS sequence"/>
</dbReference>
<gene>
    <name evidence="2" type="ORF">ZIOFF_067225</name>
</gene>
<dbReference type="SUPFAM" id="SSF46548">
    <property type="entry name" value="alpha-helical ferredoxin"/>
    <property type="match status" value="1"/>
</dbReference>
<protein>
    <submittedName>
        <fullName evidence="2">Uncharacterized protein</fullName>
    </submittedName>
</protein>
<feature type="region of interest" description="Disordered" evidence="1">
    <location>
        <begin position="135"/>
        <end position="182"/>
    </location>
</feature>
<keyword evidence="3" id="KW-1185">Reference proteome</keyword>
<dbReference type="Gene3D" id="1.10.1060.10">
    <property type="entry name" value="Alpha-helical ferredoxin"/>
    <property type="match status" value="1"/>
</dbReference>
<reference evidence="2 3" key="1">
    <citation type="submission" date="2020-08" db="EMBL/GenBank/DDBJ databases">
        <title>Plant Genome Project.</title>
        <authorList>
            <person name="Zhang R.-G."/>
        </authorList>
    </citation>
    <scope>NUCLEOTIDE SEQUENCE [LARGE SCALE GENOMIC DNA]</scope>
    <source>
        <tissue evidence="2">Rhizome</tissue>
    </source>
</reference>
<evidence type="ECO:0000256" key="1">
    <source>
        <dbReference type="SAM" id="MobiDB-lite"/>
    </source>
</evidence>
<feature type="compositionally biased region" description="Basic and acidic residues" evidence="1">
    <location>
        <begin position="151"/>
        <end position="170"/>
    </location>
</feature>
<feature type="region of interest" description="Disordered" evidence="1">
    <location>
        <begin position="205"/>
        <end position="228"/>
    </location>
</feature>
<evidence type="ECO:0000313" key="2">
    <source>
        <dbReference type="EMBL" id="KAG6473311.1"/>
    </source>
</evidence>
<dbReference type="GO" id="GO:0022904">
    <property type="term" value="P:respiratory electron transport chain"/>
    <property type="evidence" value="ECO:0007669"/>
    <property type="project" value="TreeGrafter"/>
</dbReference>
<comment type="caution">
    <text evidence="2">The sequence shown here is derived from an EMBL/GenBank/DDBJ whole genome shotgun (WGS) entry which is preliminary data.</text>
</comment>